<dbReference type="AlphaFoldDB" id="E2ASJ1"/>
<evidence type="ECO:0000313" key="2">
    <source>
        <dbReference type="EMBL" id="EFN63588.1"/>
    </source>
</evidence>
<feature type="region of interest" description="Disordered" evidence="1">
    <location>
        <begin position="1"/>
        <end position="70"/>
    </location>
</feature>
<name>E2ASJ1_CAMFO</name>
<organism evidence="3">
    <name type="scientific">Camponotus floridanus</name>
    <name type="common">Florida carpenter ant</name>
    <dbReference type="NCBI Taxonomy" id="104421"/>
    <lineage>
        <taxon>Eukaryota</taxon>
        <taxon>Metazoa</taxon>
        <taxon>Ecdysozoa</taxon>
        <taxon>Arthropoda</taxon>
        <taxon>Hexapoda</taxon>
        <taxon>Insecta</taxon>
        <taxon>Pterygota</taxon>
        <taxon>Neoptera</taxon>
        <taxon>Endopterygota</taxon>
        <taxon>Hymenoptera</taxon>
        <taxon>Apocrita</taxon>
        <taxon>Aculeata</taxon>
        <taxon>Formicoidea</taxon>
        <taxon>Formicidae</taxon>
        <taxon>Formicinae</taxon>
        <taxon>Camponotus</taxon>
    </lineage>
</organism>
<keyword evidence="3" id="KW-1185">Reference proteome</keyword>
<feature type="region of interest" description="Disordered" evidence="1">
    <location>
        <begin position="178"/>
        <end position="284"/>
    </location>
</feature>
<gene>
    <name evidence="2" type="ORF">EAG_04862</name>
</gene>
<dbReference type="Proteomes" id="UP000000311">
    <property type="component" value="Unassembled WGS sequence"/>
</dbReference>
<dbReference type="InParanoid" id="E2ASJ1"/>
<proteinExistence type="predicted"/>
<accession>E2ASJ1</accession>
<reference evidence="2 3" key="1">
    <citation type="journal article" date="2010" name="Science">
        <title>Genomic comparison of the ants Camponotus floridanus and Harpegnathos saltator.</title>
        <authorList>
            <person name="Bonasio R."/>
            <person name="Zhang G."/>
            <person name="Ye C."/>
            <person name="Mutti N.S."/>
            <person name="Fang X."/>
            <person name="Qin N."/>
            <person name="Donahue G."/>
            <person name="Yang P."/>
            <person name="Li Q."/>
            <person name="Li C."/>
            <person name="Zhang P."/>
            <person name="Huang Z."/>
            <person name="Berger S.L."/>
            <person name="Reinberg D."/>
            <person name="Wang J."/>
            <person name="Liebig J."/>
        </authorList>
    </citation>
    <scope>NUCLEOTIDE SEQUENCE [LARGE SCALE GENOMIC DNA]</scope>
    <source>
        <strain evidence="3">C129</strain>
    </source>
</reference>
<dbReference type="EMBL" id="GL442313">
    <property type="protein sequence ID" value="EFN63588.1"/>
    <property type="molecule type" value="Genomic_DNA"/>
</dbReference>
<feature type="compositionally biased region" description="Low complexity" evidence="1">
    <location>
        <begin position="34"/>
        <end position="59"/>
    </location>
</feature>
<sequence>MSRMKEKLERRKKPCASAAAMENRRIAMPRSPTLSLAASTAAQSLHANQPTDPLSSTATHPPPSHPSHVYPSIPRLVSSASITNPSTTKEPLVTGNNILERVFYPITYLHLIIRDTNWPNFHVQRAATYTIFSCMTSVRSRVHAHQIRIIIPDVRIYPKRNRAVKAAEILSVRYRRKDSATGYPGNNRPTSPAADECDNRDSRPAGRRRCQRRDDAATAPRTIAAAEDARTRVPGDTPDNGPGDGTPDDGTPDDVPAPGRTDAGRAPAGVAARTAAGSGPASGRFCTACSIAGSTCDNSIPATWSQAGPGSRGGS</sequence>
<protein>
    <submittedName>
        <fullName evidence="2">Uncharacterized protein</fullName>
    </submittedName>
</protein>
<feature type="compositionally biased region" description="Low complexity" evidence="1">
    <location>
        <begin position="253"/>
        <end position="279"/>
    </location>
</feature>
<evidence type="ECO:0000313" key="3">
    <source>
        <dbReference type="Proteomes" id="UP000000311"/>
    </source>
</evidence>
<feature type="compositionally biased region" description="Low complexity" evidence="1">
    <location>
        <begin position="217"/>
        <end position="226"/>
    </location>
</feature>
<evidence type="ECO:0000256" key="1">
    <source>
        <dbReference type="SAM" id="MobiDB-lite"/>
    </source>
</evidence>